<feature type="region of interest" description="Disordered" evidence="2">
    <location>
        <begin position="530"/>
        <end position="587"/>
    </location>
</feature>
<feature type="coiled-coil region" evidence="1">
    <location>
        <begin position="374"/>
        <end position="408"/>
    </location>
</feature>
<evidence type="ECO:0000256" key="1">
    <source>
        <dbReference type="SAM" id="Coils"/>
    </source>
</evidence>
<feature type="coiled-coil region" evidence="1">
    <location>
        <begin position="230"/>
        <end position="324"/>
    </location>
</feature>
<evidence type="ECO:0000256" key="2">
    <source>
        <dbReference type="SAM" id="MobiDB-lite"/>
    </source>
</evidence>
<name>A0A834HQ75_RHYFE</name>
<keyword evidence="1" id="KW-0175">Coiled coil</keyword>
<proteinExistence type="predicted"/>
<dbReference type="Proteomes" id="UP000625711">
    <property type="component" value="Unassembled WGS sequence"/>
</dbReference>
<feature type="coiled-coil region" evidence="1">
    <location>
        <begin position="130"/>
        <end position="198"/>
    </location>
</feature>
<feature type="coiled-coil region" evidence="1">
    <location>
        <begin position="445"/>
        <end position="510"/>
    </location>
</feature>
<reference evidence="3" key="1">
    <citation type="submission" date="2020-08" db="EMBL/GenBank/DDBJ databases">
        <title>Genome sequencing and assembly of the red palm weevil Rhynchophorus ferrugineus.</title>
        <authorList>
            <person name="Dias G.B."/>
            <person name="Bergman C.M."/>
            <person name="Manee M."/>
        </authorList>
    </citation>
    <scope>NUCLEOTIDE SEQUENCE</scope>
    <source>
        <strain evidence="3">AA-2017</strain>
        <tissue evidence="3">Whole larva</tissue>
    </source>
</reference>
<gene>
    <name evidence="3" type="ORF">GWI33_021328</name>
</gene>
<dbReference type="EMBL" id="JAACXV010014635">
    <property type="protein sequence ID" value="KAF7265219.1"/>
    <property type="molecule type" value="Genomic_DNA"/>
</dbReference>
<protein>
    <submittedName>
        <fullName evidence="3">Uncharacterized protein</fullName>
    </submittedName>
</protein>
<evidence type="ECO:0000313" key="3">
    <source>
        <dbReference type="EMBL" id="KAF7265219.1"/>
    </source>
</evidence>
<organism evidence="3 4">
    <name type="scientific">Rhynchophorus ferrugineus</name>
    <name type="common">Red palm weevil</name>
    <name type="synonym">Curculio ferrugineus</name>
    <dbReference type="NCBI Taxonomy" id="354439"/>
    <lineage>
        <taxon>Eukaryota</taxon>
        <taxon>Metazoa</taxon>
        <taxon>Ecdysozoa</taxon>
        <taxon>Arthropoda</taxon>
        <taxon>Hexapoda</taxon>
        <taxon>Insecta</taxon>
        <taxon>Pterygota</taxon>
        <taxon>Neoptera</taxon>
        <taxon>Endopterygota</taxon>
        <taxon>Coleoptera</taxon>
        <taxon>Polyphaga</taxon>
        <taxon>Cucujiformia</taxon>
        <taxon>Curculionidae</taxon>
        <taxon>Dryophthorinae</taxon>
        <taxon>Rhynchophorus</taxon>
    </lineage>
</organism>
<evidence type="ECO:0000313" key="4">
    <source>
        <dbReference type="Proteomes" id="UP000625711"/>
    </source>
</evidence>
<dbReference type="AlphaFoldDB" id="A0A834HQ75"/>
<accession>A0A834HQ75</accession>
<dbReference type="OrthoDB" id="10678161at2759"/>
<keyword evidence="4" id="KW-1185">Reference proteome</keyword>
<comment type="caution">
    <text evidence="3">The sequence shown here is derived from an EMBL/GenBank/DDBJ whole genome shotgun (WGS) entry which is preliminary data.</text>
</comment>
<sequence>MDNSNVENESKPYLKEFNFIITKTLKENHISANTTDELESKDLNWQCQEVNRKINNVTKCTQEYIKKIEKLVIQIYQFNGSEAKILGSLEKTGKIITLISQELEKLKNATSNSEKKNVCFDHKLNEIKNRLKQKQIIKKLKEEIEQLSQTSYCSDDSLLLEQHEKLKTQAKCIKDQLMANQSGKAKQLKINAEQIQKLEKIDKLQENNTIIKNNIYEKNKIQNAMENEILNKETARLNQAIKRKDKLKAELNEQINKNNTWKQTIEIMKLNITEKQQKLLELNEKQTKKQLQIKEVEEKYLEELQHSRETLIKANKDMDDIENQIIVNKEILTDKAHNYKDLQNEKEDLITAVCEKKVTYIKIQCAYSKEQFKIDALNEKLIEYTAYVKELKQKIEEIGKTLNNTKDDIGLNIKKFTEERTNTISEYDEKAKMLINQQSFQEASIELMQNRLQNSIGKIEKIKKDIKDCESDIKWDEIKLEVQKASLKTLRDKLQKQEELSKRLIEKQAENDLSTKLTLTENIEEIIESENNQVNHSSGRRSPGILKNIKSPKSPTTPTKKVKFEGIPSTDSSTQSEHLKNLTAKKQLDKMSEYSWNKLVSESKKNTNLTKSISKKNKSI</sequence>